<dbReference type="SUPFAM" id="SSF51717">
    <property type="entry name" value="Dihydropteroate synthetase-like"/>
    <property type="match status" value="1"/>
</dbReference>
<dbReference type="EMBL" id="FXTH01000001">
    <property type="protein sequence ID" value="SMO33520.1"/>
    <property type="molecule type" value="Genomic_DNA"/>
</dbReference>
<dbReference type="InterPro" id="IPR011005">
    <property type="entry name" value="Dihydropteroate_synth-like_sf"/>
</dbReference>
<organism evidence="10 11">
    <name type="scientific">Fodinibius sediminis</name>
    <dbReference type="NCBI Taxonomy" id="1214077"/>
    <lineage>
        <taxon>Bacteria</taxon>
        <taxon>Pseudomonadati</taxon>
        <taxon>Balneolota</taxon>
        <taxon>Balneolia</taxon>
        <taxon>Balneolales</taxon>
        <taxon>Balneolaceae</taxon>
        <taxon>Fodinibius</taxon>
    </lineage>
</organism>
<dbReference type="PANTHER" id="PTHR20941:SF1">
    <property type="entry name" value="FOLIC ACID SYNTHESIS PROTEIN FOL1"/>
    <property type="match status" value="1"/>
</dbReference>
<protein>
    <recommendedName>
        <fullName evidence="4">dihydropteroate synthase</fullName>
        <ecNumber evidence="4">2.5.1.15</ecNumber>
    </recommendedName>
</protein>
<dbReference type="AlphaFoldDB" id="A0A521AFM9"/>
<evidence type="ECO:0000256" key="2">
    <source>
        <dbReference type="ARBA" id="ARBA00001946"/>
    </source>
</evidence>
<dbReference type="Pfam" id="PF00809">
    <property type="entry name" value="Pterin_bind"/>
    <property type="match status" value="1"/>
</dbReference>
<dbReference type="GO" id="GO:0046872">
    <property type="term" value="F:metal ion binding"/>
    <property type="evidence" value="ECO:0007669"/>
    <property type="project" value="UniProtKB-KW"/>
</dbReference>
<dbReference type="EC" id="2.5.1.15" evidence="4"/>
<keyword evidence="11" id="KW-1185">Reference proteome</keyword>
<evidence type="ECO:0000256" key="3">
    <source>
        <dbReference type="ARBA" id="ARBA00004763"/>
    </source>
</evidence>
<dbReference type="Gene3D" id="3.20.20.20">
    <property type="entry name" value="Dihydropteroate synthase-like"/>
    <property type="match status" value="1"/>
</dbReference>
<evidence type="ECO:0000256" key="6">
    <source>
        <dbReference type="ARBA" id="ARBA00022723"/>
    </source>
</evidence>
<evidence type="ECO:0000256" key="5">
    <source>
        <dbReference type="ARBA" id="ARBA00022679"/>
    </source>
</evidence>
<dbReference type="NCBIfam" id="TIGR01496">
    <property type="entry name" value="DHPS"/>
    <property type="match status" value="1"/>
</dbReference>
<gene>
    <name evidence="10" type="ORF">SAMN06265218_10182</name>
</gene>
<proteinExistence type="predicted"/>
<reference evidence="10 11" key="1">
    <citation type="submission" date="2017-05" db="EMBL/GenBank/DDBJ databases">
        <authorList>
            <person name="Varghese N."/>
            <person name="Submissions S."/>
        </authorList>
    </citation>
    <scope>NUCLEOTIDE SEQUENCE [LARGE SCALE GENOMIC DNA]</scope>
    <source>
        <strain evidence="10 11">DSM 21194</strain>
    </source>
</reference>
<feature type="domain" description="Pterin-binding" evidence="9">
    <location>
        <begin position="1"/>
        <end position="250"/>
    </location>
</feature>
<dbReference type="InterPro" id="IPR006390">
    <property type="entry name" value="DHP_synth_dom"/>
</dbReference>
<name>A0A521AFM9_9BACT</name>
<evidence type="ECO:0000313" key="11">
    <source>
        <dbReference type="Proteomes" id="UP000317593"/>
    </source>
</evidence>
<evidence type="ECO:0000313" key="10">
    <source>
        <dbReference type="EMBL" id="SMO33520.1"/>
    </source>
</evidence>
<evidence type="ECO:0000259" key="9">
    <source>
        <dbReference type="PROSITE" id="PS50972"/>
    </source>
</evidence>
<comment type="pathway">
    <text evidence="3">Cofactor biosynthesis; tetrahydrofolate biosynthesis; 7,8-dihydrofolate from 2-amino-4-hydroxy-6-hydroxymethyl-7,8-dihydropteridine diphosphate and 4-aminobenzoate: step 1/2.</text>
</comment>
<evidence type="ECO:0000256" key="1">
    <source>
        <dbReference type="ARBA" id="ARBA00000012"/>
    </source>
</evidence>
<dbReference type="CDD" id="cd00739">
    <property type="entry name" value="DHPS"/>
    <property type="match status" value="1"/>
</dbReference>
<keyword evidence="6" id="KW-0479">Metal-binding</keyword>
<dbReference type="GO" id="GO:0004156">
    <property type="term" value="F:dihydropteroate synthase activity"/>
    <property type="evidence" value="ECO:0007669"/>
    <property type="project" value="UniProtKB-EC"/>
</dbReference>
<comment type="catalytic activity">
    <reaction evidence="1">
        <text>(7,8-dihydropterin-6-yl)methyl diphosphate + 4-aminobenzoate = 7,8-dihydropteroate + diphosphate</text>
        <dbReference type="Rhea" id="RHEA:19949"/>
        <dbReference type="ChEBI" id="CHEBI:17836"/>
        <dbReference type="ChEBI" id="CHEBI:17839"/>
        <dbReference type="ChEBI" id="CHEBI:33019"/>
        <dbReference type="ChEBI" id="CHEBI:72950"/>
        <dbReference type="EC" id="2.5.1.15"/>
    </reaction>
</comment>
<dbReference type="GO" id="GO:0046656">
    <property type="term" value="P:folic acid biosynthetic process"/>
    <property type="evidence" value="ECO:0007669"/>
    <property type="project" value="UniProtKB-KW"/>
</dbReference>
<dbReference type="InterPro" id="IPR045031">
    <property type="entry name" value="DHP_synth-like"/>
</dbReference>
<dbReference type="PANTHER" id="PTHR20941">
    <property type="entry name" value="FOLATE SYNTHESIS PROTEINS"/>
    <property type="match status" value="1"/>
</dbReference>
<dbReference type="InterPro" id="IPR000489">
    <property type="entry name" value="Pterin-binding_dom"/>
</dbReference>
<keyword evidence="5" id="KW-0808">Transferase</keyword>
<dbReference type="GO" id="GO:0005829">
    <property type="term" value="C:cytosol"/>
    <property type="evidence" value="ECO:0007669"/>
    <property type="project" value="TreeGrafter"/>
</dbReference>
<dbReference type="PROSITE" id="PS50972">
    <property type="entry name" value="PTERIN_BINDING"/>
    <property type="match status" value="1"/>
</dbReference>
<accession>A0A521AFM9</accession>
<dbReference type="GO" id="GO:0046654">
    <property type="term" value="P:tetrahydrofolate biosynthetic process"/>
    <property type="evidence" value="ECO:0007669"/>
    <property type="project" value="TreeGrafter"/>
</dbReference>
<keyword evidence="8" id="KW-0289">Folate biosynthesis</keyword>
<sequence>MGILNATPDSFSDGGIYNEDEPALNRIEEMVSRGASMIDVGGESTRPGADPVSQGEELERVIPVLKQAIPKYPDVFFSVDTTKYRVAEEALKCGVHLVNDVSGLNDPRLVELCVEYGAGYILMHSQGDPRTMQDDPAYDDVVNDLFLFFKEKTALAEQKGLRQIIIDPGIGFGKTLAHNVALLSGLETFQSLGYPILVGASRKSMIGEMLEGRPVDDRLIGTVVTHYHAMLNGANIIRVHDVKEAVDSLMIYKALKRVSSH</sequence>
<dbReference type="PROSITE" id="PS00793">
    <property type="entry name" value="DHPS_2"/>
    <property type="match status" value="1"/>
</dbReference>
<evidence type="ECO:0000256" key="4">
    <source>
        <dbReference type="ARBA" id="ARBA00012458"/>
    </source>
</evidence>
<comment type="cofactor">
    <cofactor evidence="2">
        <name>Mg(2+)</name>
        <dbReference type="ChEBI" id="CHEBI:18420"/>
    </cofactor>
</comment>
<evidence type="ECO:0000256" key="8">
    <source>
        <dbReference type="ARBA" id="ARBA00022909"/>
    </source>
</evidence>
<evidence type="ECO:0000256" key="7">
    <source>
        <dbReference type="ARBA" id="ARBA00022842"/>
    </source>
</evidence>
<keyword evidence="7" id="KW-0460">Magnesium</keyword>
<dbReference type="Proteomes" id="UP000317593">
    <property type="component" value="Unassembled WGS sequence"/>
</dbReference>